<evidence type="ECO:0000259" key="2">
    <source>
        <dbReference type="Pfam" id="PF05118"/>
    </source>
</evidence>
<proteinExistence type="inferred from homology"/>
<dbReference type="OrthoDB" id="438431at2759"/>
<evidence type="ECO:0000256" key="1">
    <source>
        <dbReference type="ARBA" id="ARBA00007730"/>
    </source>
</evidence>
<organism evidence="3 4">
    <name type="scientific">Polarella glacialis</name>
    <name type="common">Dinoflagellate</name>
    <dbReference type="NCBI Taxonomy" id="89957"/>
    <lineage>
        <taxon>Eukaryota</taxon>
        <taxon>Sar</taxon>
        <taxon>Alveolata</taxon>
        <taxon>Dinophyceae</taxon>
        <taxon>Suessiales</taxon>
        <taxon>Suessiaceae</taxon>
        <taxon>Polarella</taxon>
    </lineage>
</organism>
<dbReference type="Gene3D" id="2.60.120.330">
    <property type="entry name" value="B-lactam Antibiotic, Isopenicillin N Synthase, Chain"/>
    <property type="match status" value="1"/>
</dbReference>
<dbReference type="SUPFAM" id="SSF51197">
    <property type="entry name" value="Clavaminate synthase-like"/>
    <property type="match status" value="1"/>
</dbReference>
<feature type="domain" description="Aspartyl/asparaginy/proline hydroxylase" evidence="2">
    <location>
        <begin position="141"/>
        <end position="279"/>
    </location>
</feature>
<name>A0A813HE94_POLGL</name>
<protein>
    <recommendedName>
        <fullName evidence="2">Aspartyl/asparaginy/proline hydroxylase domain-containing protein</fullName>
    </recommendedName>
</protein>
<dbReference type="EMBL" id="CAJNNV010031354">
    <property type="protein sequence ID" value="CAE8635832.1"/>
    <property type="molecule type" value="Genomic_DNA"/>
</dbReference>
<dbReference type="Pfam" id="PF05118">
    <property type="entry name" value="Asp_Arg_Hydrox"/>
    <property type="match status" value="1"/>
</dbReference>
<dbReference type="InterPro" id="IPR027443">
    <property type="entry name" value="IPNS-like_sf"/>
</dbReference>
<dbReference type="GO" id="GO:0062101">
    <property type="term" value="F:peptidyl-aspartic acid 3-dioxygenase activity"/>
    <property type="evidence" value="ECO:0007669"/>
    <property type="project" value="InterPro"/>
</dbReference>
<evidence type="ECO:0000313" key="4">
    <source>
        <dbReference type="Proteomes" id="UP000654075"/>
    </source>
</evidence>
<dbReference type="GO" id="GO:0005783">
    <property type="term" value="C:endoplasmic reticulum"/>
    <property type="evidence" value="ECO:0007669"/>
    <property type="project" value="TreeGrafter"/>
</dbReference>
<dbReference type="Proteomes" id="UP000654075">
    <property type="component" value="Unassembled WGS sequence"/>
</dbReference>
<reference evidence="3" key="1">
    <citation type="submission" date="2021-02" db="EMBL/GenBank/DDBJ databases">
        <authorList>
            <person name="Dougan E. K."/>
            <person name="Rhodes N."/>
            <person name="Thang M."/>
            <person name="Chan C."/>
        </authorList>
    </citation>
    <scope>NUCLEOTIDE SEQUENCE</scope>
</reference>
<evidence type="ECO:0000313" key="3">
    <source>
        <dbReference type="EMBL" id="CAE8635832.1"/>
    </source>
</evidence>
<comment type="similarity">
    <text evidence="1">Belongs to the aspartyl/asparaginyl beta-hydroxylase family.</text>
</comment>
<sequence>VQWQQGEAESSPMKDVWRWMEESREKGFFKTMTCNQTRTLARGRHVKIFEWLLRHHRDKPSCPELADRLGRRLVRLGLARHPTHWTEILNEEVFSAPLLDPRKDHIRWPEVREALSWLEGNFTSVMLPEFQSSSGGFGEHDEGLHVTGYWEADYLIEGRDMTCDDQRFPGMCQLLRAVDDVLPTRSGIQFSGIPSLLQARFARLHPGTLVVDHTADTNQRIKIHCGVVNPSRVSMQIADTVLTWEEGKCYVVDDSYAHSIQSKDTDAARTILELKISHPDLSWANQLDEEDDGRLLQRVREEL</sequence>
<keyword evidence="4" id="KW-1185">Reference proteome</keyword>
<dbReference type="InterPro" id="IPR039038">
    <property type="entry name" value="ASPH"/>
</dbReference>
<feature type="non-terminal residue" evidence="3">
    <location>
        <position position="1"/>
    </location>
</feature>
<dbReference type="InterPro" id="IPR007803">
    <property type="entry name" value="Asp/Arg/Pro-Hydrxlase"/>
</dbReference>
<comment type="caution">
    <text evidence="3">The sequence shown here is derived from an EMBL/GenBank/DDBJ whole genome shotgun (WGS) entry which is preliminary data.</text>
</comment>
<dbReference type="AlphaFoldDB" id="A0A813HE94"/>
<gene>
    <name evidence="3" type="ORF">PGLA1383_LOCUS51409</name>
</gene>
<dbReference type="PANTHER" id="PTHR12366:SF32">
    <property type="entry name" value="ASPARTATE BETA-HYDROXYLASE ISOFORM X1"/>
    <property type="match status" value="1"/>
</dbReference>
<dbReference type="PANTHER" id="PTHR12366">
    <property type="entry name" value="ASPARTYL/ASPARAGINYL BETA-HYDROXYLASE"/>
    <property type="match status" value="1"/>
</dbReference>
<accession>A0A813HE94</accession>